<feature type="transmembrane region" description="Helical" evidence="6">
    <location>
        <begin position="331"/>
        <end position="349"/>
    </location>
</feature>
<sequence>MAISRSVEESTIASTVKTGKVRYTILAMIFAVTVINYADRATISIAGDAIQDEFGISSVALGYIFSAFGWSYLIGQIPGGWLLDRYGSKRVYGGAILLWSTFTVLQGFLGNFSMGTAVGLLFLLRFLVGLSEAPAFPGNSRIVSAWFPTKERGTAAAIFNSAQYFSTVVFAPIMGWLVTALGWEHVFTVIGGVGIVLGLVWMKVIYSPRRHPRLKQPEFDYLEAGGALVDMDEPGEKKQAGADQLRYMKLLLTNRMTLGVFVGQFFITTITWFFLTWFPVYLVQERGMSILEAGFIAVLPAICGFVGGISGGLISDALLRLGWSLTRARKTPIITGLLLATAIIGCNFVEASWVVVALMCVSFFGKGLGALGWAVMADISPKEIAGLGGGVFNTFGSVASITTPIVIGYIVDSYGSFELALVYVGACALLTVVTYVFVVGPIKRLDLAEMQARADSRRAAKRA</sequence>
<keyword evidence="5 6" id="KW-0472">Membrane</keyword>
<dbReference type="PROSITE" id="PS50850">
    <property type="entry name" value="MFS"/>
    <property type="match status" value="1"/>
</dbReference>
<dbReference type="SUPFAM" id="SSF103473">
    <property type="entry name" value="MFS general substrate transporter"/>
    <property type="match status" value="1"/>
</dbReference>
<feature type="transmembrane region" description="Helical" evidence="6">
    <location>
        <begin position="355"/>
        <end position="375"/>
    </location>
</feature>
<evidence type="ECO:0000256" key="1">
    <source>
        <dbReference type="ARBA" id="ARBA00004651"/>
    </source>
</evidence>
<name>A0A1H5EZV7_RHOJO</name>
<feature type="transmembrane region" description="Helical" evidence="6">
    <location>
        <begin position="115"/>
        <end position="136"/>
    </location>
</feature>
<keyword evidence="4 6" id="KW-1133">Transmembrane helix</keyword>
<dbReference type="CDD" id="cd17319">
    <property type="entry name" value="MFS_ExuT_GudP_like"/>
    <property type="match status" value="1"/>
</dbReference>
<dbReference type="EMBL" id="FNTL01000004">
    <property type="protein sequence ID" value="SED96639.1"/>
    <property type="molecule type" value="Genomic_DNA"/>
</dbReference>
<comment type="subcellular location">
    <subcellularLocation>
        <location evidence="1">Cell membrane</location>
        <topology evidence="1">Multi-pass membrane protein</topology>
    </subcellularLocation>
</comment>
<gene>
    <name evidence="8" type="ORF">SAMN04490220_6201</name>
</gene>
<feature type="domain" description="Major facilitator superfamily (MFS) profile" evidence="7">
    <location>
        <begin position="25"/>
        <end position="443"/>
    </location>
</feature>
<dbReference type="PIRSF" id="PIRSF002808">
    <property type="entry name" value="Hexose_phosphate_transp"/>
    <property type="match status" value="1"/>
</dbReference>
<feature type="transmembrane region" description="Helical" evidence="6">
    <location>
        <begin position="387"/>
        <end position="411"/>
    </location>
</feature>
<dbReference type="InterPro" id="IPR020846">
    <property type="entry name" value="MFS_dom"/>
</dbReference>
<reference evidence="9" key="1">
    <citation type="submission" date="2016-10" db="EMBL/GenBank/DDBJ databases">
        <authorList>
            <person name="Varghese N."/>
        </authorList>
    </citation>
    <scope>NUCLEOTIDE SEQUENCE [LARGE SCALE GENOMIC DNA]</scope>
    <source>
        <strain evidence="9">DSM 44719</strain>
    </source>
</reference>
<organism evidence="8 9">
    <name type="scientific">Rhodococcus jostii</name>
    <dbReference type="NCBI Taxonomy" id="132919"/>
    <lineage>
        <taxon>Bacteria</taxon>
        <taxon>Bacillati</taxon>
        <taxon>Actinomycetota</taxon>
        <taxon>Actinomycetes</taxon>
        <taxon>Mycobacteriales</taxon>
        <taxon>Nocardiaceae</taxon>
        <taxon>Rhodococcus</taxon>
    </lineage>
</organism>
<keyword evidence="2" id="KW-1003">Cell membrane</keyword>
<proteinExistence type="predicted"/>
<dbReference type="Pfam" id="PF07690">
    <property type="entry name" value="MFS_1"/>
    <property type="match status" value="1"/>
</dbReference>
<evidence type="ECO:0000256" key="2">
    <source>
        <dbReference type="ARBA" id="ARBA00022475"/>
    </source>
</evidence>
<dbReference type="GO" id="GO:0022857">
    <property type="term" value="F:transmembrane transporter activity"/>
    <property type="evidence" value="ECO:0007669"/>
    <property type="project" value="InterPro"/>
</dbReference>
<protein>
    <submittedName>
        <fullName evidence="8">MFS transporter, ACS family, glucarate transporter</fullName>
    </submittedName>
</protein>
<dbReference type="InterPro" id="IPR036259">
    <property type="entry name" value="MFS_trans_sf"/>
</dbReference>
<dbReference type="NCBIfam" id="TIGR00893">
    <property type="entry name" value="2A0114"/>
    <property type="match status" value="1"/>
</dbReference>
<evidence type="ECO:0000256" key="3">
    <source>
        <dbReference type="ARBA" id="ARBA00022692"/>
    </source>
</evidence>
<keyword evidence="3 6" id="KW-0812">Transmembrane</keyword>
<dbReference type="PANTHER" id="PTHR11662:SF399">
    <property type="entry name" value="FI19708P1-RELATED"/>
    <property type="match status" value="1"/>
</dbReference>
<dbReference type="RefSeq" id="WP_073365343.1">
    <property type="nucleotide sequence ID" value="NZ_FNTL01000004.1"/>
</dbReference>
<dbReference type="AlphaFoldDB" id="A0A1H5EZV7"/>
<evidence type="ECO:0000259" key="7">
    <source>
        <dbReference type="PROSITE" id="PS50850"/>
    </source>
</evidence>
<evidence type="ECO:0000256" key="5">
    <source>
        <dbReference type="ARBA" id="ARBA00023136"/>
    </source>
</evidence>
<accession>A0A1H5EZV7</accession>
<dbReference type="OrthoDB" id="8596007at2"/>
<dbReference type="PANTHER" id="PTHR11662">
    <property type="entry name" value="SOLUTE CARRIER FAMILY 17"/>
    <property type="match status" value="1"/>
</dbReference>
<feature type="transmembrane region" description="Helical" evidence="6">
    <location>
        <begin position="185"/>
        <end position="206"/>
    </location>
</feature>
<dbReference type="InterPro" id="IPR050382">
    <property type="entry name" value="MFS_Na/Anion_cotransporter"/>
</dbReference>
<dbReference type="Gene3D" id="1.20.1250.20">
    <property type="entry name" value="MFS general substrate transporter like domains"/>
    <property type="match status" value="2"/>
</dbReference>
<feature type="transmembrane region" description="Helical" evidence="6">
    <location>
        <begin position="91"/>
        <end position="109"/>
    </location>
</feature>
<feature type="transmembrane region" description="Helical" evidence="6">
    <location>
        <begin position="256"/>
        <end position="275"/>
    </location>
</feature>
<dbReference type="InterPro" id="IPR011701">
    <property type="entry name" value="MFS"/>
</dbReference>
<dbReference type="InterPro" id="IPR000849">
    <property type="entry name" value="Sugar_P_transporter"/>
</dbReference>
<feature type="transmembrane region" description="Helical" evidence="6">
    <location>
        <begin position="58"/>
        <end position="79"/>
    </location>
</feature>
<dbReference type="GO" id="GO:0005886">
    <property type="term" value="C:plasma membrane"/>
    <property type="evidence" value="ECO:0007669"/>
    <property type="project" value="UniProtKB-SubCell"/>
</dbReference>
<evidence type="ECO:0000256" key="4">
    <source>
        <dbReference type="ARBA" id="ARBA00022989"/>
    </source>
</evidence>
<dbReference type="Proteomes" id="UP000183407">
    <property type="component" value="Unassembled WGS sequence"/>
</dbReference>
<evidence type="ECO:0000256" key="6">
    <source>
        <dbReference type="SAM" id="Phobius"/>
    </source>
</evidence>
<feature type="transmembrane region" description="Helical" evidence="6">
    <location>
        <begin position="417"/>
        <end position="440"/>
    </location>
</feature>
<evidence type="ECO:0000313" key="8">
    <source>
        <dbReference type="EMBL" id="SED96639.1"/>
    </source>
</evidence>
<evidence type="ECO:0000313" key="9">
    <source>
        <dbReference type="Proteomes" id="UP000183407"/>
    </source>
</evidence>
<feature type="transmembrane region" description="Helical" evidence="6">
    <location>
        <begin position="157"/>
        <end position="179"/>
    </location>
</feature>
<feature type="transmembrane region" description="Helical" evidence="6">
    <location>
        <begin position="295"/>
        <end position="319"/>
    </location>
</feature>
<feature type="transmembrane region" description="Helical" evidence="6">
    <location>
        <begin position="21"/>
        <end position="38"/>
    </location>
</feature>